<dbReference type="OrthoDB" id="9790349at2"/>
<dbReference type="Proteomes" id="UP000291562">
    <property type="component" value="Chromosome"/>
</dbReference>
<evidence type="ECO:0000256" key="4">
    <source>
        <dbReference type="ARBA" id="ARBA00022679"/>
    </source>
</evidence>
<dbReference type="RefSeq" id="WP_129832007.1">
    <property type="nucleotide sequence ID" value="NZ_CP035704.1"/>
</dbReference>
<sequence length="172" mass="19032">MSPRFVTRSSSIHGKGVFAAVDIPAEEILIEYSGKRITSQQAERLHGNNSETGHTFLFSVNEKFLIDGNTGGNSSRWFNHSCAPNCQAQVHVNINGDERKDKVLIESLRPIRAGEELTYDYGLDLPPPHSKRLKKIWECRCGAKNCTGTLLKPRKPAAKKGAAKTSVRKTKA</sequence>
<feature type="domain" description="Post-SET" evidence="9">
    <location>
        <begin position="135"/>
        <end position="151"/>
    </location>
</feature>
<dbReference type="Pfam" id="PF00856">
    <property type="entry name" value="SET"/>
    <property type="match status" value="1"/>
</dbReference>
<proteinExistence type="predicted"/>
<keyword evidence="5" id="KW-0949">S-adenosyl-L-methionine</keyword>
<dbReference type="InterPro" id="IPR050973">
    <property type="entry name" value="H3K9_Histone-Lys_N-MTase"/>
</dbReference>
<dbReference type="Gene3D" id="2.170.270.10">
    <property type="entry name" value="SET domain"/>
    <property type="match status" value="1"/>
</dbReference>
<keyword evidence="11" id="KW-1185">Reference proteome</keyword>
<dbReference type="InterPro" id="IPR001214">
    <property type="entry name" value="SET_dom"/>
</dbReference>
<organism evidence="10 11">
    <name type="scientific">Pseudolysobacter antarcticus</name>
    <dbReference type="NCBI Taxonomy" id="2511995"/>
    <lineage>
        <taxon>Bacteria</taxon>
        <taxon>Pseudomonadati</taxon>
        <taxon>Pseudomonadota</taxon>
        <taxon>Gammaproteobacteria</taxon>
        <taxon>Lysobacterales</taxon>
        <taxon>Rhodanobacteraceae</taxon>
        <taxon>Pseudolysobacter</taxon>
    </lineage>
</organism>
<dbReference type="SUPFAM" id="SSF82199">
    <property type="entry name" value="SET domain"/>
    <property type="match status" value="1"/>
</dbReference>
<evidence type="ECO:0000256" key="1">
    <source>
        <dbReference type="ARBA" id="ARBA00004286"/>
    </source>
</evidence>
<dbReference type="GO" id="GO:0046872">
    <property type="term" value="F:metal ion binding"/>
    <property type="evidence" value="ECO:0007669"/>
    <property type="project" value="UniProtKB-KW"/>
</dbReference>
<keyword evidence="7" id="KW-0862">Zinc</keyword>
<dbReference type="SMART" id="SM00317">
    <property type="entry name" value="SET"/>
    <property type="match status" value="1"/>
</dbReference>
<dbReference type="PANTHER" id="PTHR46223">
    <property type="entry name" value="HISTONE-LYSINE N-METHYLTRANSFERASE SUV39H"/>
    <property type="match status" value="1"/>
</dbReference>
<comment type="subcellular location">
    <subcellularLocation>
        <location evidence="1">Chromosome</location>
    </subcellularLocation>
</comment>
<gene>
    <name evidence="10" type="ORF">ELE36_04800</name>
</gene>
<dbReference type="InterPro" id="IPR046341">
    <property type="entry name" value="SET_dom_sf"/>
</dbReference>
<keyword evidence="3" id="KW-0489">Methyltransferase</keyword>
<dbReference type="PANTHER" id="PTHR46223:SF3">
    <property type="entry name" value="HISTONE-LYSINE N-METHYLTRANSFERASE SET-23"/>
    <property type="match status" value="1"/>
</dbReference>
<name>A0A411HH63_9GAMM</name>
<keyword evidence="4" id="KW-0808">Transferase</keyword>
<evidence type="ECO:0000256" key="7">
    <source>
        <dbReference type="ARBA" id="ARBA00022833"/>
    </source>
</evidence>
<evidence type="ECO:0000259" key="9">
    <source>
        <dbReference type="PROSITE" id="PS50868"/>
    </source>
</evidence>
<keyword evidence="6" id="KW-0479">Metal-binding</keyword>
<dbReference type="InterPro" id="IPR003616">
    <property type="entry name" value="Post-SET_dom"/>
</dbReference>
<dbReference type="KEGG" id="xbc:ELE36_04800"/>
<dbReference type="GO" id="GO:0005694">
    <property type="term" value="C:chromosome"/>
    <property type="evidence" value="ECO:0007669"/>
    <property type="project" value="UniProtKB-SubCell"/>
</dbReference>
<dbReference type="EMBL" id="CP035704">
    <property type="protein sequence ID" value="QBB69747.1"/>
    <property type="molecule type" value="Genomic_DNA"/>
</dbReference>
<dbReference type="PROSITE" id="PS50868">
    <property type="entry name" value="POST_SET"/>
    <property type="match status" value="1"/>
</dbReference>
<dbReference type="AlphaFoldDB" id="A0A411HH63"/>
<dbReference type="GO" id="GO:0032259">
    <property type="term" value="P:methylation"/>
    <property type="evidence" value="ECO:0007669"/>
    <property type="project" value="UniProtKB-KW"/>
</dbReference>
<dbReference type="PROSITE" id="PS50280">
    <property type="entry name" value="SET"/>
    <property type="match status" value="1"/>
</dbReference>
<keyword evidence="2" id="KW-0158">Chromosome</keyword>
<reference evidence="10 11" key="1">
    <citation type="submission" date="2019-01" db="EMBL/GenBank/DDBJ databases">
        <title>Pseudolysobacter antarctica gen. nov., sp. nov., isolated from Fildes Peninsula, Antarctica.</title>
        <authorList>
            <person name="Wei Z."/>
            <person name="Peng F."/>
        </authorList>
    </citation>
    <scope>NUCLEOTIDE SEQUENCE [LARGE SCALE GENOMIC DNA]</scope>
    <source>
        <strain evidence="10 11">AQ6-296</strain>
    </source>
</reference>
<dbReference type="GO" id="GO:0008168">
    <property type="term" value="F:methyltransferase activity"/>
    <property type="evidence" value="ECO:0007669"/>
    <property type="project" value="UniProtKB-KW"/>
</dbReference>
<evidence type="ECO:0000259" key="8">
    <source>
        <dbReference type="PROSITE" id="PS50280"/>
    </source>
</evidence>
<evidence type="ECO:0000256" key="2">
    <source>
        <dbReference type="ARBA" id="ARBA00022454"/>
    </source>
</evidence>
<accession>A0A411HH63</accession>
<evidence type="ECO:0000313" key="11">
    <source>
        <dbReference type="Proteomes" id="UP000291562"/>
    </source>
</evidence>
<evidence type="ECO:0000313" key="10">
    <source>
        <dbReference type="EMBL" id="QBB69747.1"/>
    </source>
</evidence>
<evidence type="ECO:0000256" key="5">
    <source>
        <dbReference type="ARBA" id="ARBA00022691"/>
    </source>
</evidence>
<feature type="domain" description="SET" evidence="8">
    <location>
        <begin position="3"/>
        <end position="122"/>
    </location>
</feature>
<evidence type="ECO:0000256" key="6">
    <source>
        <dbReference type="ARBA" id="ARBA00022723"/>
    </source>
</evidence>
<protein>
    <submittedName>
        <fullName evidence="10">SET domain-containing protein</fullName>
    </submittedName>
</protein>
<evidence type="ECO:0000256" key="3">
    <source>
        <dbReference type="ARBA" id="ARBA00022603"/>
    </source>
</evidence>